<accession>A0A9X1PMA9</accession>
<dbReference type="GO" id="GO:0006281">
    <property type="term" value="P:DNA repair"/>
    <property type="evidence" value="ECO:0007669"/>
    <property type="project" value="InterPro"/>
</dbReference>
<proteinExistence type="inferred from homology"/>
<keyword evidence="2" id="KW-0227">DNA damage</keyword>
<evidence type="ECO:0000259" key="3">
    <source>
        <dbReference type="Pfam" id="PF00817"/>
    </source>
</evidence>
<evidence type="ECO:0000313" key="4">
    <source>
        <dbReference type="EMBL" id="MCF0062869.1"/>
    </source>
</evidence>
<name>A0A9X1PMA9_9BACT</name>
<gene>
    <name evidence="4" type="ORF">LXM26_15280</name>
</gene>
<evidence type="ECO:0000256" key="1">
    <source>
        <dbReference type="ARBA" id="ARBA00010945"/>
    </source>
</evidence>
<comment type="similarity">
    <text evidence="1">Belongs to the DNA polymerase type-Y family.</text>
</comment>
<dbReference type="Gene3D" id="3.40.1170.60">
    <property type="match status" value="1"/>
</dbReference>
<dbReference type="RefSeq" id="WP_234655939.1">
    <property type="nucleotide sequence ID" value="NZ_CP094997.1"/>
</dbReference>
<dbReference type="Gene3D" id="3.30.70.270">
    <property type="match status" value="1"/>
</dbReference>
<feature type="domain" description="UmuC" evidence="3">
    <location>
        <begin position="9"/>
        <end position="151"/>
    </location>
</feature>
<dbReference type="InterPro" id="IPR043128">
    <property type="entry name" value="Rev_trsase/Diguanyl_cyclase"/>
</dbReference>
<dbReference type="EMBL" id="JAJTTC010000003">
    <property type="protein sequence ID" value="MCF0062869.1"/>
    <property type="molecule type" value="Genomic_DNA"/>
</dbReference>
<comment type="caution">
    <text evidence="4">The sequence shown here is derived from an EMBL/GenBank/DDBJ whole genome shotgun (WGS) entry which is preliminary data.</text>
</comment>
<reference evidence="4" key="1">
    <citation type="submission" date="2021-12" db="EMBL/GenBank/DDBJ databases">
        <title>Novel species in genus Dyadobacter.</title>
        <authorList>
            <person name="Ma C."/>
        </authorList>
    </citation>
    <scope>NUCLEOTIDE SEQUENCE</scope>
    <source>
        <strain evidence="4">LJ419</strain>
    </source>
</reference>
<evidence type="ECO:0000313" key="5">
    <source>
        <dbReference type="Proteomes" id="UP001139000"/>
    </source>
</evidence>
<keyword evidence="5" id="KW-1185">Reference proteome</keyword>
<dbReference type="PANTHER" id="PTHR35369:SF2">
    <property type="entry name" value="BLR3025 PROTEIN"/>
    <property type="match status" value="1"/>
</dbReference>
<evidence type="ECO:0000256" key="2">
    <source>
        <dbReference type="ARBA" id="ARBA00022763"/>
    </source>
</evidence>
<organism evidence="4 5">
    <name type="scientific">Dyadobacter chenwenxiniae</name>
    <dbReference type="NCBI Taxonomy" id="2906456"/>
    <lineage>
        <taxon>Bacteria</taxon>
        <taxon>Pseudomonadati</taxon>
        <taxon>Bacteroidota</taxon>
        <taxon>Cytophagia</taxon>
        <taxon>Cytophagales</taxon>
        <taxon>Spirosomataceae</taxon>
        <taxon>Dyadobacter</taxon>
    </lineage>
</organism>
<protein>
    <submittedName>
        <fullName evidence="4">DNA polymerase Y family protein</fullName>
    </submittedName>
</protein>
<sequence>MPQRFANIWFRHLITDWVVTERPELTGEPFVLAAPERGRMIVKAASPKAIESGIDMGMVVADARALYPALEVIDDQPDKAKELLIALAEWCIRYTPVVSIDLPDGLMLDITGCAHLWAGERAYLKDMIVRLRQKGYYVSAAISDTVGSAWAVAHYGHDKRIVQPNRISDALLPLSPAALRLEMAVVERMHKLGFYQIRNFINMPRSVLRRRFGQQLLDRVDQAFGHAIEVIEPIKPAVPYQERLPCMEPIVTATGIQIALRRLLETLCRRLVKEGKGLRTAVFKGFRVDGKIIQIDIVTNRGSFHVGHLFKLFELKISTMEPALGIELFLLEAPVTEDVNAVQEKLWNTNAGQDNVNLIELLDRVAGKAGIKTIHRYLPDEHYWPERSVKIAGSLLEKPETTWRIDRPRPITLLANPQLIDVSAPLPDYPPLLFRYKGVVHYVKRADGPERIEREWWLEQGMHRDYYCVEDPEGARFWIFRLGHYDKTGSKWFIHGFFA</sequence>
<dbReference type="PANTHER" id="PTHR35369">
    <property type="entry name" value="BLR3025 PROTEIN-RELATED"/>
    <property type="match status" value="1"/>
</dbReference>
<dbReference type="Pfam" id="PF00817">
    <property type="entry name" value="IMS"/>
    <property type="match status" value="1"/>
</dbReference>
<dbReference type="InterPro" id="IPR001126">
    <property type="entry name" value="UmuC"/>
</dbReference>
<dbReference type="Proteomes" id="UP001139000">
    <property type="component" value="Unassembled WGS sequence"/>
</dbReference>
<dbReference type="SUPFAM" id="SSF56672">
    <property type="entry name" value="DNA/RNA polymerases"/>
    <property type="match status" value="1"/>
</dbReference>
<dbReference type="AlphaFoldDB" id="A0A9X1PMA9"/>
<dbReference type="CDD" id="cd03468">
    <property type="entry name" value="PolY_like"/>
    <property type="match status" value="1"/>
</dbReference>
<dbReference type="InterPro" id="IPR043502">
    <property type="entry name" value="DNA/RNA_pol_sf"/>
</dbReference>
<dbReference type="InterPro" id="IPR050356">
    <property type="entry name" value="SulA_CellDiv_inhibitor"/>
</dbReference>